<reference evidence="1 2" key="1">
    <citation type="submission" date="2024-04" db="EMBL/GenBank/DDBJ databases">
        <title>whole genome sequencing of Lutimonas vermicola strain IMCC1616.</title>
        <authorList>
            <person name="Bae S.S."/>
        </authorList>
    </citation>
    <scope>NUCLEOTIDE SEQUENCE [LARGE SCALE GENOMIC DNA]</scope>
    <source>
        <strain evidence="1 2">IMCC1616</strain>
    </source>
</reference>
<dbReference type="SUPFAM" id="SSF53163">
    <property type="entry name" value="HybD-like"/>
    <property type="match status" value="1"/>
</dbReference>
<accession>A0ABU9L1J5</accession>
<protein>
    <recommendedName>
        <fullName evidence="3">Hydrogenase maturation protease</fullName>
    </recommendedName>
</protein>
<dbReference type="PANTHER" id="PTHR30302">
    <property type="entry name" value="HYDROGENASE 1 MATURATION PROTEASE"/>
    <property type="match status" value="1"/>
</dbReference>
<gene>
    <name evidence="1" type="ORF">AABB81_10400</name>
</gene>
<evidence type="ECO:0008006" key="3">
    <source>
        <dbReference type="Google" id="ProtNLM"/>
    </source>
</evidence>
<organism evidence="1 2">
    <name type="scientific">Lutimonas vermicola</name>
    <dbReference type="NCBI Taxonomy" id="414288"/>
    <lineage>
        <taxon>Bacteria</taxon>
        <taxon>Pseudomonadati</taxon>
        <taxon>Bacteroidota</taxon>
        <taxon>Flavobacteriia</taxon>
        <taxon>Flavobacteriales</taxon>
        <taxon>Flavobacteriaceae</taxon>
        <taxon>Lutimonas</taxon>
    </lineage>
</organism>
<dbReference type="PANTHER" id="PTHR30302:SF5">
    <property type="entry name" value="SLR1876 PROTEIN"/>
    <property type="match status" value="1"/>
</dbReference>
<proteinExistence type="predicted"/>
<sequence length="159" mass="18203">MSKEETSNILIIGIGNSGRKDDGLGWLMLDFIKKKFFNIDCLYRYQLQIEDAEILSHYATVVFVDATRENTENGFFFRSCHPNQGFGLSSHILEPETVLWLENKLYHKKPVAFALGIEGKEWDLSLDPSEVGLHNLSKAQDFFKNNIHLIIKNKASLIL</sequence>
<evidence type="ECO:0000313" key="1">
    <source>
        <dbReference type="EMBL" id="MEL4456307.1"/>
    </source>
</evidence>
<dbReference type="Gene3D" id="3.40.50.1450">
    <property type="entry name" value="HybD-like"/>
    <property type="match status" value="1"/>
</dbReference>
<dbReference type="InterPro" id="IPR000671">
    <property type="entry name" value="Peptidase_A31"/>
</dbReference>
<name>A0ABU9L1J5_9FLAO</name>
<comment type="caution">
    <text evidence="1">The sequence shown here is derived from an EMBL/GenBank/DDBJ whole genome shotgun (WGS) entry which is preliminary data.</text>
</comment>
<keyword evidence="2" id="KW-1185">Reference proteome</keyword>
<dbReference type="InterPro" id="IPR023430">
    <property type="entry name" value="Pept_HybD-like_dom_sf"/>
</dbReference>
<dbReference type="RefSeq" id="WP_342160407.1">
    <property type="nucleotide sequence ID" value="NZ_JBCDNA010000002.1"/>
</dbReference>
<dbReference type="EMBL" id="JBCDNA010000002">
    <property type="protein sequence ID" value="MEL4456307.1"/>
    <property type="molecule type" value="Genomic_DNA"/>
</dbReference>
<dbReference type="Proteomes" id="UP001474120">
    <property type="component" value="Unassembled WGS sequence"/>
</dbReference>
<evidence type="ECO:0000313" key="2">
    <source>
        <dbReference type="Proteomes" id="UP001474120"/>
    </source>
</evidence>